<evidence type="ECO:0000313" key="2">
    <source>
        <dbReference type="Proteomes" id="UP001152888"/>
    </source>
</evidence>
<accession>A0A9P0Q1M7</accession>
<protein>
    <submittedName>
        <fullName evidence="1">Uncharacterized protein</fullName>
    </submittedName>
</protein>
<dbReference type="AlphaFoldDB" id="A0A9P0Q1M7"/>
<evidence type="ECO:0000313" key="1">
    <source>
        <dbReference type="EMBL" id="CAH2007248.1"/>
    </source>
</evidence>
<comment type="caution">
    <text evidence="1">The sequence shown here is derived from an EMBL/GenBank/DDBJ whole genome shotgun (WGS) entry which is preliminary data.</text>
</comment>
<name>A0A9P0Q1M7_ACAOB</name>
<dbReference type="EMBL" id="CAKOFQ010007739">
    <property type="protein sequence ID" value="CAH2007248.1"/>
    <property type="molecule type" value="Genomic_DNA"/>
</dbReference>
<reference evidence="1" key="1">
    <citation type="submission" date="2022-03" db="EMBL/GenBank/DDBJ databases">
        <authorList>
            <person name="Sayadi A."/>
        </authorList>
    </citation>
    <scope>NUCLEOTIDE SEQUENCE</scope>
</reference>
<keyword evidence="2" id="KW-1185">Reference proteome</keyword>
<gene>
    <name evidence="1" type="ORF">ACAOBT_LOCUS29552</name>
</gene>
<proteinExistence type="predicted"/>
<dbReference type="OrthoDB" id="6603515at2759"/>
<organism evidence="1 2">
    <name type="scientific">Acanthoscelides obtectus</name>
    <name type="common">Bean weevil</name>
    <name type="synonym">Bruchus obtectus</name>
    <dbReference type="NCBI Taxonomy" id="200917"/>
    <lineage>
        <taxon>Eukaryota</taxon>
        <taxon>Metazoa</taxon>
        <taxon>Ecdysozoa</taxon>
        <taxon>Arthropoda</taxon>
        <taxon>Hexapoda</taxon>
        <taxon>Insecta</taxon>
        <taxon>Pterygota</taxon>
        <taxon>Neoptera</taxon>
        <taxon>Endopterygota</taxon>
        <taxon>Coleoptera</taxon>
        <taxon>Polyphaga</taxon>
        <taxon>Cucujiformia</taxon>
        <taxon>Chrysomeloidea</taxon>
        <taxon>Chrysomelidae</taxon>
        <taxon>Bruchinae</taxon>
        <taxon>Bruchini</taxon>
        <taxon>Acanthoscelides</taxon>
    </lineage>
</organism>
<dbReference type="Proteomes" id="UP001152888">
    <property type="component" value="Unassembled WGS sequence"/>
</dbReference>
<sequence>MSEQQNRWCVPVMDIFISWVSFLPWFEEDRHSEEESGIAVATVSGSLASLELAVRTYEYEDGHGITGTGYSGATTDPMAILAKILCKTIPYFLKLLSQFGDCTSKTLSNGASFSTNTTQRVSARSRGLISYRPCRIPSFGNESTLERGRFFWKNTELPALLLLHFKISSMW</sequence>